<dbReference type="VEuPathDB" id="FungiDB:H257_12619"/>
<keyword evidence="1 5" id="KW-0479">Metal-binding</keyword>
<keyword evidence="8" id="KW-1185">Reference proteome</keyword>
<dbReference type="PANTHER" id="PTHR16557">
    <property type="entry name" value="ALKYLATED DNA REPAIR PROTEIN ALKB-RELATED"/>
    <property type="match status" value="1"/>
</dbReference>
<sequence>MNPYKAAEKKWKGFKMVGDDCWEERLREWSSALIDLAASGENGARQVDTIEISPGRSRPIYAFGGHDDSDKTHDGFFLIPDALDHDTQRFLATKCLTEYAEPPHTTNLHQLNQQVENIWQKSQDSSAGDSKAKDPMQSLHWAALGYHYDWTTRTYPAHVGSRIPDELQALGTKFAHAVGFDLTSEAALVNYYKPSSTMGGHQDNVEVTFDHPVISVSLGCSAIFLKGVAKILPVRHLDAFPLEKDGDAAESAIAKYVRVNRLNINVRQVFPTTPSSMKKQQKVNDGD</sequence>
<dbReference type="GO" id="GO:0035516">
    <property type="term" value="F:broad specificity oxidative DNA demethylase activity"/>
    <property type="evidence" value="ECO:0007669"/>
    <property type="project" value="TreeGrafter"/>
</dbReference>
<evidence type="ECO:0000256" key="3">
    <source>
        <dbReference type="ARBA" id="ARBA00023002"/>
    </source>
</evidence>
<dbReference type="GO" id="GO:0005737">
    <property type="term" value="C:cytoplasm"/>
    <property type="evidence" value="ECO:0007669"/>
    <property type="project" value="TreeGrafter"/>
</dbReference>
<dbReference type="PANTHER" id="PTHR16557:SF11">
    <property type="entry name" value="ALPHA-KETOGLUTARATE-DEPENDENT DIOXYGENASE ALKB"/>
    <property type="match status" value="1"/>
</dbReference>
<comment type="caution">
    <text evidence="7">The sequence shown here is derived from an EMBL/GenBank/DDBJ whole genome shotgun (WGS) entry which is preliminary data.</text>
</comment>
<dbReference type="InterPro" id="IPR037151">
    <property type="entry name" value="AlkB-like_sf"/>
</dbReference>
<evidence type="ECO:0000313" key="7">
    <source>
        <dbReference type="EMBL" id="RQM12717.1"/>
    </source>
</evidence>
<keyword evidence="2" id="KW-0223">Dioxygenase</keyword>
<keyword evidence="4 5" id="KW-0408">Iron</keyword>
<dbReference type="GO" id="GO:0035515">
    <property type="term" value="F:oxidative RNA demethylase activity"/>
    <property type="evidence" value="ECO:0007669"/>
    <property type="project" value="TreeGrafter"/>
</dbReference>
<evidence type="ECO:0000256" key="4">
    <source>
        <dbReference type="ARBA" id="ARBA00023004"/>
    </source>
</evidence>
<dbReference type="GO" id="GO:0008198">
    <property type="term" value="F:ferrous iron binding"/>
    <property type="evidence" value="ECO:0007669"/>
    <property type="project" value="TreeGrafter"/>
</dbReference>
<evidence type="ECO:0000313" key="8">
    <source>
        <dbReference type="Proteomes" id="UP000284702"/>
    </source>
</evidence>
<keyword evidence="3" id="KW-0560">Oxidoreductase</keyword>
<protein>
    <recommendedName>
        <fullName evidence="6">Alpha-ketoglutarate-dependent dioxygenase AlkB-like domain-containing protein</fullName>
    </recommendedName>
</protein>
<dbReference type="EMBL" id="MZMZ02005805">
    <property type="protein sequence ID" value="RQM12717.1"/>
    <property type="molecule type" value="Genomic_DNA"/>
</dbReference>
<gene>
    <name evidence="7" type="ORF">B5M09_005266</name>
</gene>
<accession>A0A425C6R9</accession>
<evidence type="ECO:0000259" key="6">
    <source>
        <dbReference type="Pfam" id="PF13532"/>
    </source>
</evidence>
<proteinExistence type="predicted"/>
<dbReference type="AlphaFoldDB" id="A0A425C6R9"/>
<dbReference type="InterPro" id="IPR027450">
    <property type="entry name" value="AlkB-like"/>
</dbReference>
<dbReference type="SUPFAM" id="SSF51197">
    <property type="entry name" value="Clavaminate synthase-like"/>
    <property type="match status" value="1"/>
</dbReference>
<comment type="cofactor">
    <cofactor evidence="5">
        <name>Fe(2+)</name>
        <dbReference type="ChEBI" id="CHEBI:29033"/>
    </cofactor>
    <text evidence="5">Binds 1 Fe(2+) ion per subunit.</text>
</comment>
<evidence type="ECO:0000256" key="1">
    <source>
        <dbReference type="ARBA" id="ARBA00022723"/>
    </source>
</evidence>
<dbReference type="GO" id="GO:0035513">
    <property type="term" value="P:oxidative RNA demethylation"/>
    <property type="evidence" value="ECO:0007669"/>
    <property type="project" value="TreeGrafter"/>
</dbReference>
<reference evidence="7" key="1">
    <citation type="submission" date="2018-07" db="EMBL/GenBank/DDBJ databases">
        <title>Annotation of Aphanomyces astaci genome assembly.</title>
        <authorList>
            <person name="Studholme D.J."/>
        </authorList>
    </citation>
    <scope>NUCLEOTIDE SEQUENCE [LARGE SCALE GENOMIC DNA]</scope>
    <source>
        <strain evidence="7">Pc</strain>
    </source>
</reference>
<name>A0A425C6R9_APHAT</name>
<feature type="domain" description="Alpha-ketoglutarate-dependent dioxygenase AlkB-like" evidence="6">
    <location>
        <begin position="108"/>
        <end position="228"/>
    </location>
</feature>
<organism evidence="7 8">
    <name type="scientific">Aphanomyces astaci</name>
    <name type="common">Crayfish plague agent</name>
    <dbReference type="NCBI Taxonomy" id="112090"/>
    <lineage>
        <taxon>Eukaryota</taxon>
        <taxon>Sar</taxon>
        <taxon>Stramenopiles</taxon>
        <taxon>Oomycota</taxon>
        <taxon>Saprolegniomycetes</taxon>
        <taxon>Saprolegniales</taxon>
        <taxon>Verrucalvaceae</taxon>
        <taxon>Aphanomyces</taxon>
    </lineage>
</organism>
<evidence type="ECO:0000256" key="5">
    <source>
        <dbReference type="PIRSR" id="PIRSR604574-2"/>
    </source>
</evidence>
<evidence type="ECO:0000256" key="2">
    <source>
        <dbReference type="ARBA" id="ARBA00022964"/>
    </source>
</evidence>
<dbReference type="InterPro" id="IPR004574">
    <property type="entry name" value="Alkb"/>
</dbReference>
<feature type="binding site" evidence="5">
    <location>
        <position position="203"/>
    </location>
    <ligand>
        <name>Fe cation</name>
        <dbReference type="ChEBI" id="CHEBI:24875"/>
        <note>catalytic</note>
    </ligand>
</feature>
<dbReference type="Proteomes" id="UP000284702">
    <property type="component" value="Unassembled WGS sequence"/>
</dbReference>
<dbReference type="Pfam" id="PF13532">
    <property type="entry name" value="2OG-FeII_Oxy_2"/>
    <property type="match status" value="1"/>
</dbReference>
<dbReference type="Gene3D" id="2.60.120.590">
    <property type="entry name" value="Alpha-ketoglutarate-dependent dioxygenase AlkB-like"/>
    <property type="match status" value="1"/>
</dbReference>
<feature type="binding site" evidence="5">
    <location>
        <position position="201"/>
    </location>
    <ligand>
        <name>Fe cation</name>
        <dbReference type="ChEBI" id="CHEBI:24875"/>
        <note>catalytic</note>
    </ligand>
</feature>